<gene>
    <name evidence="1" type="ORF">AWV77_27145</name>
</gene>
<protein>
    <submittedName>
        <fullName evidence="1">Uncharacterized protein</fullName>
    </submittedName>
</protein>
<comment type="caution">
    <text evidence="1">The sequence shown here is derived from an EMBL/GenBank/DDBJ whole genome shotgun (WGS) entry which is preliminary data.</text>
</comment>
<sequence>MEDKCRKIWPQASPCRPGQLLPAFAEPCAPPATASNAPADSASPRGIAFDTDSHPHAPIGVLIPGYSVPGSSIKPVRDPSLSLIALSGVEPETPVMVAVPLVRNNSSFATAQSLAGWRVGFADRYVRSSDHEPIEHSVAFLCALDTLRQTAVQLVPVAAQRMDDTARFCAHTRNEIDDLTLAYRLDALVSDGSSAAFHGACGSGYPRLEAPLEGGGTLYFYGSRRARDSLMALVQGYKNKVACLAAGRAQTTAGVE</sequence>
<evidence type="ECO:0000313" key="1">
    <source>
        <dbReference type="EMBL" id="KWU47752.1"/>
    </source>
</evidence>
<accession>A0A109FNN3</accession>
<dbReference type="AlphaFoldDB" id="A0A109FNN3"/>
<proteinExistence type="predicted"/>
<organism evidence="1 2">
    <name type="scientific">Pseudomonas palleroniana</name>
    <dbReference type="NCBI Taxonomy" id="191390"/>
    <lineage>
        <taxon>Bacteria</taxon>
        <taxon>Pseudomonadati</taxon>
        <taxon>Pseudomonadota</taxon>
        <taxon>Gammaproteobacteria</taxon>
        <taxon>Pseudomonadales</taxon>
        <taxon>Pseudomonadaceae</taxon>
        <taxon>Pseudomonas</taxon>
    </lineage>
</organism>
<dbReference type="EMBL" id="LRMR01000044">
    <property type="protein sequence ID" value="KWU47752.1"/>
    <property type="molecule type" value="Genomic_DNA"/>
</dbReference>
<evidence type="ECO:0000313" key="2">
    <source>
        <dbReference type="Proteomes" id="UP000067111"/>
    </source>
</evidence>
<dbReference type="Proteomes" id="UP000067111">
    <property type="component" value="Unassembled WGS sequence"/>
</dbReference>
<reference evidence="2" key="1">
    <citation type="submission" date="2016-01" db="EMBL/GenBank/DDBJ databases">
        <authorList>
            <person name="Gamez R.M."/>
            <person name="Rodriguez F."/>
            <person name="Bernal J.F."/>
            <person name="Agarwala R."/>
            <person name="Landsman D."/>
            <person name="Marino-Ramirez L."/>
        </authorList>
    </citation>
    <scope>NUCLEOTIDE SEQUENCE [LARGE SCALE GENOMIC DNA]</scope>
    <source>
        <strain evidence="2">Ps006</strain>
    </source>
</reference>
<name>A0A109FNN3_9PSED</name>